<dbReference type="SUPFAM" id="SSF52833">
    <property type="entry name" value="Thioredoxin-like"/>
    <property type="match status" value="1"/>
</dbReference>
<evidence type="ECO:0000256" key="1">
    <source>
        <dbReference type="ARBA" id="ARBA00022982"/>
    </source>
</evidence>
<dbReference type="AlphaFoldDB" id="A0A6J1EDE2"/>
<reference evidence="6 7" key="1">
    <citation type="submission" date="2025-04" db="UniProtKB">
        <authorList>
            <consortium name="RefSeq"/>
        </authorList>
    </citation>
    <scope>IDENTIFICATION</scope>
    <source>
        <tissue evidence="6 7">Young leaves</tissue>
    </source>
</reference>
<dbReference type="CDD" id="cd02947">
    <property type="entry name" value="TRX_family"/>
    <property type="match status" value="1"/>
</dbReference>
<dbReference type="RefSeq" id="XP_022926066.1">
    <property type="nucleotide sequence ID" value="XM_023070298.1"/>
</dbReference>
<dbReference type="PANTHER" id="PTHR10438">
    <property type="entry name" value="THIOREDOXIN"/>
    <property type="match status" value="1"/>
</dbReference>
<keyword evidence="2" id="KW-1015">Disulfide bond</keyword>
<dbReference type="PANTHER" id="PTHR10438:SF405">
    <property type="entry name" value="THIOREDOXIN DOMAIN-CONTAINING PROTEIN"/>
    <property type="match status" value="1"/>
</dbReference>
<keyword evidence="1" id="KW-0249">Electron transport</keyword>
<sequence>MGRNIISHWRLLRRALDHGRWLGPCYRNYSIFSRSEILLGSSSSSSSFSAAPSHRSAPDFQSPSLPFRHCRPLCSASDPSNIIMIKSEDQFKKSLGKAQDEALPAIFYFTAAWCGPCRLLSPVIKELSKNHPQVTTYKIDIDQEGLERTLSDLNITSVPTLHFFQSGKKAGEIIGADVAGIKNIMEKLYK</sequence>
<dbReference type="InterPro" id="IPR036249">
    <property type="entry name" value="Thioredoxin-like_sf"/>
</dbReference>
<accession>A0A6J1EDE2</accession>
<dbReference type="KEGG" id="cmos:111433296"/>
<dbReference type="InterPro" id="IPR013766">
    <property type="entry name" value="Thioredoxin_domain"/>
</dbReference>
<dbReference type="Proteomes" id="UP000504609">
    <property type="component" value="Unplaced"/>
</dbReference>
<evidence type="ECO:0000259" key="4">
    <source>
        <dbReference type="PROSITE" id="PS51352"/>
    </source>
</evidence>
<keyword evidence="1" id="KW-0813">Transport</keyword>
<dbReference type="PROSITE" id="PS51352">
    <property type="entry name" value="THIOREDOXIN_2"/>
    <property type="match status" value="1"/>
</dbReference>
<gene>
    <name evidence="6 7" type="primary">LOC111433296</name>
</gene>
<dbReference type="Gene3D" id="3.40.30.10">
    <property type="entry name" value="Glutaredoxin"/>
    <property type="match status" value="1"/>
</dbReference>
<dbReference type="RefSeq" id="XP_022926067.1">
    <property type="nucleotide sequence ID" value="XM_023070299.1"/>
</dbReference>
<evidence type="ECO:0000256" key="3">
    <source>
        <dbReference type="ARBA" id="ARBA00023284"/>
    </source>
</evidence>
<dbReference type="InterPro" id="IPR050620">
    <property type="entry name" value="Thioredoxin_H-type-like"/>
</dbReference>
<dbReference type="FunFam" id="3.40.30.10:FF:000245">
    <property type="entry name" value="Thioredoxin"/>
    <property type="match status" value="1"/>
</dbReference>
<evidence type="ECO:0000313" key="7">
    <source>
        <dbReference type="RefSeq" id="XP_022926067.1"/>
    </source>
</evidence>
<organism evidence="5 7">
    <name type="scientific">Cucurbita moschata</name>
    <name type="common">Winter crookneck squash</name>
    <name type="synonym">Cucurbita pepo var. moschata</name>
    <dbReference type="NCBI Taxonomy" id="3662"/>
    <lineage>
        <taxon>Eukaryota</taxon>
        <taxon>Viridiplantae</taxon>
        <taxon>Streptophyta</taxon>
        <taxon>Embryophyta</taxon>
        <taxon>Tracheophyta</taxon>
        <taxon>Spermatophyta</taxon>
        <taxon>Magnoliopsida</taxon>
        <taxon>eudicotyledons</taxon>
        <taxon>Gunneridae</taxon>
        <taxon>Pentapetalae</taxon>
        <taxon>rosids</taxon>
        <taxon>fabids</taxon>
        <taxon>Cucurbitales</taxon>
        <taxon>Cucurbitaceae</taxon>
        <taxon>Cucurbiteae</taxon>
        <taxon>Cucurbita</taxon>
    </lineage>
</organism>
<protein>
    <submittedName>
        <fullName evidence="6 7">Thioredoxin O1, mitochondrial-like isoform X1</fullName>
    </submittedName>
</protein>
<evidence type="ECO:0000313" key="6">
    <source>
        <dbReference type="RefSeq" id="XP_022926066.1"/>
    </source>
</evidence>
<dbReference type="PRINTS" id="PR00421">
    <property type="entry name" value="THIOREDOXIN"/>
</dbReference>
<dbReference type="GeneID" id="111433296"/>
<dbReference type="Pfam" id="PF00085">
    <property type="entry name" value="Thioredoxin"/>
    <property type="match status" value="1"/>
</dbReference>
<keyword evidence="3" id="KW-0676">Redox-active center</keyword>
<evidence type="ECO:0000256" key="2">
    <source>
        <dbReference type="ARBA" id="ARBA00023157"/>
    </source>
</evidence>
<feature type="domain" description="Thioredoxin" evidence="4">
    <location>
        <begin position="51"/>
        <end position="190"/>
    </location>
</feature>
<keyword evidence="5" id="KW-1185">Reference proteome</keyword>
<proteinExistence type="predicted"/>
<evidence type="ECO:0000313" key="5">
    <source>
        <dbReference type="Proteomes" id="UP000504609"/>
    </source>
</evidence>
<name>A0A6J1EDE2_CUCMO</name>